<reference evidence="1" key="1">
    <citation type="submission" date="2018-05" db="EMBL/GenBank/DDBJ databases">
        <authorList>
            <person name="Lanie J.A."/>
            <person name="Ng W.-L."/>
            <person name="Kazmierczak K.M."/>
            <person name="Andrzejewski T.M."/>
            <person name="Davidsen T.M."/>
            <person name="Wayne K.J."/>
            <person name="Tettelin H."/>
            <person name="Glass J.I."/>
            <person name="Rusch D."/>
            <person name="Podicherti R."/>
            <person name="Tsui H.-C.T."/>
            <person name="Winkler M.E."/>
        </authorList>
    </citation>
    <scope>NUCLEOTIDE SEQUENCE</scope>
</reference>
<organism evidence="1">
    <name type="scientific">marine metagenome</name>
    <dbReference type="NCBI Taxonomy" id="408172"/>
    <lineage>
        <taxon>unclassified sequences</taxon>
        <taxon>metagenomes</taxon>
        <taxon>ecological metagenomes</taxon>
    </lineage>
</organism>
<dbReference type="EMBL" id="UINC01005187">
    <property type="protein sequence ID" value="SVA19677.1"/>
    <property type="molecule type" value="Genomic_DNA"/>
</dbReference>
<sequence length="1288" mass="148726">MLFIPNYFSSDTDFHLDQQLKMLCSFNEHVPCNPQGEYAENNFKTLLQSLKTTKISESLQDSFNDGDLKKWKEYAQREFDEMGRINRLRLQNMVELADKEMLQAIFEIMLMFDINPLNSGPLKVQEQSGKFDKEGRPVMGTQTFDVFQKGAIHGIDGLERFLPSPSIKGEAGMDAYLENEFSGTDLISHFKQSAKHPIKAIISSGSFGGIGHKPDSDLDIGVIIDTNPQFELSWNDADFLVALVGNVIDTFYDYYFKHALNSREQKKFNKAATNTIKKQYGKVLSDKEQNAIQFLFESSNRKELNKLIQAHLHKRTSAEQKEFFEKSVIETLRKFPDFEVLSGPLMDFFPFLKKHGEELKKKSFPYTLNQFRKQQLLQWLVEYYHTVFLDQNGASQVLKRYAKINNMAVDTLSAEQQHDCFLKSLTNNAQLSLLLNEFIEHLASQIGYKSGKIISESINILKQHFREKEITFEEKLEKRVLSELRINFNSRTVGMIESFSDSLARQQEAEIEYPLHLKTRQIKAYLSKKFPSAKINFSINILRRQRAGQHSSFLVSPQGSKAYAFMQNDFLLNPAAMICGITPMPFDLPKYFKVLSTIGVFPEKKWTLKQNLAAEYKINDQADLNGTDVFQKKRLVRKKIYIFEEETESFVLGKLPNWGEIKIPREMYLEHAIPIFLRESQKINEGKLPEALLNCWWLEMIICIDSEDVLPTSISRLLWNPDGRNFLRGKRSGQLINAILKMEKDYPALQLDPWWLKFTEMLTRFEDYSKRNKAETDFELSTLSVTQKNIIFCFAQYIGISKIIDFENEGNSIELDEKASWRVKALVDFYNIFYSIPEERRELIHISEGQDEACSKKEKFLKQLFIESMSRVEGKLCKIGHDRALRQITNQLERLSEKKHETTEAKNFLSPLLQTVNQRVSIEDSEVRLKLKKKIPLNNVEQFQANIVYEELQKLKSVQGDIVDYFARFGLKMQHSCVRKTILNSKVKVSGDALENAVFKYYFEQNLDRKPYQLQLPFSNSLCTPRSKIKVEFNRKTGKWKFGTIISGNQEVVETETGKVIPMFEADLTEGIARFALSGSICFDGNHVPKFEKPASQVKSDVAKNSISGGELFSLAADINTFFAQFEISSREMLENIHYIRDVMMICNVNKHDTISLIVRDNFARFYVKNFQIGNIVINNIPQNLNIEGEDALAMFFMRLNSRECRLLFMRQLSALKIPLRTSNQPHLGTWVNGSNFNLPDSVKHKQNYLNGIAKKLWPKDSIGTKEQLKPTPLTHTFDQIGKAAIIF</sequence>
<proteinExistence type="predicted"/>
<gene>
    <name evidence="1" type="ORF">METZ01_LOCUS72531</name>
</gene>
<accession>A0A381TXH2</accession>
<protein>
    <recommendedName>
        <fullName evidence="2">Adenylate cyclase class-I N-terminal domain-containing protein</fullName>
    </recommendedName>
</protein>
<evidence type="ECO:0008006" key="2">
    <source>
        <dbReference type="Google" id="ProtNLM"/>
    </source>
</evidence>
<name>A0A381TXH2_9ZZZZ</name>
<evidence type="ECO:0000313" key="1">
    <source>
        <dbReference type="EMBL" id="SVA19677.1"/>
    </source>
</evidence>